<dbReference type="EMBL" id="CP049865">
    <property type="protein sequence ID" value="QIK72022.1"/>
    <property type="molecule type" value="Genomic_DNA"/>
</dbReference>
<evidence type="ECO:0000256" key="3">
    <source>
        <dbReference type="SAM" id="SignalP"/>
    </source>
</evidence>
<keyword evidence="2" id="KW-0472">Membrane</keyword>
<keyword evidence="2" id="KW-0812">Transmembrane</keyword>
<gene>
    <name evidence="4" type="ORF">G7070_06760</name>
</gene>
<keyword evidence="2" id="KW-1133">Transmembrane helix</keyword>
<sequence>MKYTIGIAAASTLALGAMLVSPLAVNAAGPEEKHRTAYVCKFVGKPGEAERLKEGRQPLELTAKSWWAKGTEFGDAQERSVVVGFKGDPGPAPTRATCEALIKPTPTPTRTKTPKPTATPTRTPKPTATPTRTPKPTATPTKTPKPTATPTKTPKPTATPTKTPKPTATPTKTPKPTATATKTPTVTPKPTTQKPKPTTTPDRGVPAKTGAEDSGLPVGLIGAGGALVAAASGGALFASRRRH</sequence>
<feature type="transmembrane region" description="Helical" evidence="2">
    <location>
        <begin position="216"/>
        <end position="238"/>
    </location>
</feature>
<feature type="region of interest" description="Disordered" evidence="1">
    <location>
        <begin position="84"/>
        <end position="213"/>
    </location>
</feature>
<evidence type="ECO:0008006" key="6">
    <source>
        <dbReference type="Google" id="ProtNLM"/>
    </source>
</evidence>
<feature type="chain" id="PRO_5026110387" description="Gram-positive cocci surface proteins LPxTG domain-containing protein" evidence="3">
    <location>
        <begin position="28"/>
        <end position="243"/>
    </location>
</feature>
<feature type="signal peptide" evidence="3">
    <location>
        <begin position="1"/>
        <end position="27"/>
    </location>
</feature>
<evidence type="ECO:0000313" key="4">
    <source>
        <dbReference type="EMBL" id="QIK72022.1"/>
    </source>
</evidence>
<protein>
    <recommendedName>
        <fullName evidence="6">Gram-positive cocci surface proteins LPxTG domain-containing protein</fullName>
    </recommendedName>
</protein>
<reference evidence="4 5" key="1">
    <citation type="submission" date="2020-03" db="EMBL/GenBank/DDBJ databases">
        <title>Propioniciclava sp. nov., isolated from Hydrophilus acuminatus.</title>
        <authorList>
            <person name="Hyun D.-W."/>
            <person name="Bae J.-W."/>
        </authorList>
    </citation>
    <scope>NUCLEOTIDE SEQUENCE [LARGE SCALE GENOMIC DNA]</scope>
    <source>
        <strain evidence="4 5">HDW11</strain>
    </source>
</reference>
<keyword evidence="3" id="KW-0732">Signal</keyword>
<dbReference type="KEGG" id="prv:G7070_06760"/>
<dbReference type="RefSeq" id="WP_166232978.1">
    <property type="nucleotide sequence ID" value="NZ_CP049865.1"/>
</dbReference>
<evidence type="ECO:0000313" key="5">
    <source>
        <dbReference type="Proteomes" id="UP000501058"/>
    </source>
</evidence>
<name>A0A6G7Y5C3_9ACTN</name>
<evidence type="ECO:0000256" key="2">
    <source>
        <dbReference type="SAM" id="Phobius"/>
    </source>
</evidence>
<feature type="compositionally biased region" description="Low complexity" evidence="1">
    <location>
        <begin position="108"/>
        <end position="201"/>
    </location>
</feature>
<keyword evidence="5" id="KW-1185">Reference proteome</keyword>
<proteinExistence type="predicted"/>
<organism evidence="4 5">
    <name type="scientific">Propioniciclava coleopterorum</name>
    <dbReference type="NCBI Taxonomy" id="2714937"/>
    <lineage>
        <taxon>Bacteria</taxon>
        <taxon>Bacillati</taxon>
        <taxon>Actinomycetota</taxon>
        <taxon>Actinomycetes</taxon>
        <taxon>Propionibacteriales</taxon>
        <taxon>Propionibacteriaceae</taxon>
        <taxon>Propioniciclava</taxon>
    </lineage>
</organism>
<accession>A0A6G7Y5C3</accession>
<dbReference type="Proteomes" id="UP000501058">
    <property type="component" value="Chromosome"/>
</dbReference>
<evidence type="ECO:0000256" key="1">
    <source>
        <dbReference type="SAM" id="MobiDB-lite"/>
    </source>
</evidence>
<dbReference type="AlphaFoldDB" id="A0A6G7Y5C3"/>